<dbReference type="RefSeq" id="WP_282002878.1">
    <property type="nucleotide sequence ID" value="NZ_AP027151.1"/>
</dbReference>
<dbReference type="Proteomes" id="UP001317705">
    <property type="component" value="Chromosome"/>
</dbReference>
<evidence type="ECO:0000256" key="1">
    <source>
        <dbReference type="SAM" id="MobiDB-lite"/>
    </source>
</evidence>
<protein>
    <recommendedName>
        <fullName evidence="4">Peptidase</fullName>
    </recommendedName>
</protein>
<organism evidence="2 3">
    <name type="scientific">Geotalea uraniireducens</name>
    <dbReference type="NCBI Taxonomy" id="351604"/>
    <lineage>
        <taxon>Bacteria</taxon>
        <taxon>Pseudomonadati</taxon>
        <taxon>Thermodesulfobacteriota</taxon>
        <taxon>Desulfuromonadia</taxon>
        <taxon>Geobacterales</taxon>
        <taxon>Geobacteraceae</taxon>
        <taxon>Geotalea</taxon>
    </lineage>
</organism>
<proteinExistence type="predicted"/>
<accession>A0ABM8EIV9</accession>
<keyword evidence="3" id="KW-1185">Reference proteome</keyword>
<gene>
    <name evidence="2" type="ORF">GURASL_13550</name>
</gene>
<feature type="compositionally biased region" description="Basic and acidic residues" evidence="1">
    <location>
        <begin position="191"/>
        <end position="208"/>
    </location>
</feature>
<sequence>MTIANDDMTGWDLVFRAGTHVDSNGNTRTWTTADLDKIVASINPGYHEPPVVIGHPSDNAPAFGWVAAGRRVGVDLYLKYKDVAEEFKEWTQRKLFKKKSISVYPDGSLRHVGYLGAMPPAIKGLPDYQFSDGDRGQAVTYEFSDWRMTTLGRIVMRMRDYLVEKEGTEKADGIISPWDVQDMLTPPPESDDIKSSCYKEPHEEGEMKPEEVSKIVADAMAAGLQQFGETMGKTIKGLEAQITALKQGQASERESNLKREFREFLMTPEMQKRVPEGSREATINQMMTLTSAEPVQFGEGDNKTSKAALDVYKDQLRALPEVVQFGEHATKNRVGDVEMVGELDAVAIARQASEFVEAEAKAGRAVTVSEAVTHVTAQLQKGGAQ</sequence>
<evidence type="ECO:0000313" key="2">
    <source>
        <dbReference type="EMBL" id="BDV42432.1"/>
    </source>
</evidence>
<evidence type="ECO:0008006" key="4">
    <source>
        <dbReference type="Google" id="ProtNLM"/>
    </source>
</evidence>
<dbReference type="EMBL" id="AP027151">
    <property type="protein sequence ID" value="BDV42432.1"/>
    <property type="molecule type" value="Genomic_DNA"/>
</dbReference>
<name>A0ABM8EIV9_9BACT</name>
<reference evidence="2 3" key="1">
    <citation type="submission" date="2022-12" db="EMBL/GenBank/DDBJ databases">
        <title>Polyphasic characterization of Geotalea uranireducens NIT-SL11 newly isolated from a complex of sewage sludge and microbially reduced graphene oxide.</title>
        <authorList>
            <person name="Xie L."/>
            <person name="Yoshida N."/>
            <person name="Meng L."/>
        </authorList>
    </citation>
    <scope>NUCLEOTIDE SEQUENCE [LARGE SCALE GENOMIC DNA]</scope>
    <source>
        <strain evidence="2 3">NIT-SL11</strain>
    </source>
</reference>
<evidence type="ECO:0000313" key="3">
    <source>
        <dbReference type="Proteomes" id="UP001317705"/>
    </source>
</evidence>
<feature type="region of interest" description="Disordered" evidence="1">
    <location>
        <begin position="186"/>
        <end position="208"/>
    </location>
</feature>